<dbReference type="EMBL" id="JAPDFR010000001">
    <property type="protein sequence ID" value="KAK0392366.1"/>
    <property type="molecule type" value="Genomic_DNA"/>
</dbReference>
<feature type="compositionally biased region" description="Acidic residues" evidence="1">
    <location>
        <begin position="1193"/>
        <end position="1202"/>
    </location>
</feature>
<feature type="compositionally biased region" description="Acidic residues" evidence="1">
    <location>
        <begin position="260"/>
        <end position="271"/>
    </location>
</feature>
<gene>
    <name evidence="3" type="ORF">NLU13_1861</name>
</gene>
<dbReference type="GO" id="GO:0000723">
    <property type="term" value="P:telomere maintenance"/>
    <property type="evidence" value="ECO:0007669"/>
    <property type="project" value="InterPro"/>
</dbReference>
<feature type="compositionally biased region" description="Polar residues" evidence="1">
    <location>
        <begin position="329"/>
        <end position="356"/>
    </location>
</feature>
<feature type="region of interest" description="Disordered" evidence="1">
    <location>
        <begin position="399"/>
        <end position="943"/>
    </location>
</feature>
<feature type="compositionally biased region" description="Basic and acidic residues" evidence="1">
    <location>
        <begin position="925"/>
        <end position="939"/>
    </location>
</feature>
<feature type="compositionally biased region" description="Low complexity" evidence="1">
    <location>
        <begin position="634"/>
        <end position="659"/>
    </location>
</feature>
<feature type="compositionally biased region" description="Polar residues" evidence="1">
    <location>
        <begin position="476"/>
        <end position="495"/>
    </location>
</feature>
<feature type="compositionally biased region" description="Basic and acidic residues" evidence="1">
    <location>
        <begin position="756"/>
        <end position="781"/>
    </location>
</feature>
<feature type="compositionally biased region" description="Basic residues" evidence="1">
    <location>
        <begin position="1176"/>
        <end position="1185"/>
    </location>
</feature>
<feature type="compositionally biased region" description="Polar residues" evidence="1">
    <location>
        <begin position="847"/>
        <end position="865"/>
    </location>
</feature>
<feature type="compositionally biased region" description="Basic and acidic residues" evidence="1">
    <location>
        <begin position="435"/>
        <end position="458"/>
    </location>
</feature>
<feature type="compositionally biased region" description="Acidic residues" evidence="1">
    <location>
        <begin position="553"/>
        <end position="563"/>
    </location>
</feature>
<feature type="compositionally biased region" description="Polar residues" evidence="1">
    <location>
        <begin position="1203"/>
        <end position="1229"/>
    </location>
</feature>
<dbReference type="GO" id="GO:0003677">
    <property type="term" value="F:DNA binding"/>
    <property type="evidence" value="ECO:0007669"/>
    <property type="project" value="InterPro"/>
</dbReference>
<comment type="caution">
    <text evidence="3">The sequence shown here is derived from an EMBL/GenBank/DDBJ whole genome shotgun (WGS) entry which is preliminary data.</text>
</comment>
<feature type="region of interest" description="Disordered" evidence="1">
    <location>
        <begin position="955"/>
        <end position="1301"/>
    </location>
</feature>
<evidence type="ECO:0000313" key="4">
    <source>
        <dbReference type="Proteomes" id="UP001175261"/>
    </source>
</evidence>
<proteinExistence type="predicted"/>
<dbReference type="CDD" id="cd04497">
    <property type="entry name" value="hPOT1_OB1_like"/>
    <property type="match status" value="1"/>
</dbReference>
<feature type="compositionally biased region" description="Low complexity" evidence="1">
    <location>
        <begin position="461"/>
        <end position="475"/>
    </location>
</feature>
<accession>A0AA39GSK7</accession>
<feature type="domain" description="Telomeric single stranded DNA binding POT1/Cdc13" evidence="2">
    <location>
        <begin position="1315"/>
        <end position="1452"/>
    </location>
</feature>
<feature type="compositionally biased region" description="Polar residues" evidence="1">
    <location>
        <begin position="312"/>
        <end position="321"/>
    </location>
</feature>
<feature type="compositionally biased region" description="Low complexity" evidence="1">
    <location>
        <begin position="744"/>
        <end position="755"/>
    </location>
</feature>
<feature type="compositionally biased region" description="Acidic residues" evidence="1">
    <location>
        <begin position="880"/>
        <end position="889"/>
    </location>
</feature>
<organism evidence="3 4">
    <name type="scientific">Sarocladium strictum</name>
    <name type="common">Black bundle disease fungus</name>
    <name type="synonym">Acremonium strictum</name>
    <dbReference type="NCBI Taxonomy" id="5046"/>
    <lineage>
        <taxon>Eukaryota</taxon>
        <taxon>Fungi</taxon>
        <taxon>Dikarya</taxon>
        <taxon>Ascomycota</taxon>
        <taxon>Pezizomycotina</taxon>
        <taxon>Sordariomycetes</taxon>
        <taxon>Hypocreomycetidae</taxon>
        <taxon>Hypocreales</taxon>
        <taxon>Sarocladiaceae</taxon>
        <taxon>Sarocladium</taxon>
    </lineage>
</organism>
<dbReference type="SMART" id="SM00976">
    <property type="entry name" value="Telo_bind"/>
    <property type="match status" value="1"/>
</dbReference>
<name>A0AA39GSK7_SARSR</name>
<feature type="compositionally biased region" description="Acidic residues" evidence="1">
    <location>
        <begin position="528"/>
        <end position="544"/>
    </location>
</feature>
<dbReference type="InterPro" id="IPR012340">
    <property type="entry name" value="NA-bd_OB-fold"/>
</dbReference>
<dbReference type="Proteomes" id="UP001175261">
    <property type="component" value="Unassembled WGS sequence"/>
</dbReference>
<feature type="compositionally biased region" description="Polar residues" evidence="1">
    <location>
        <begin position="410"/>
        <end position="434"/>
    </location>
</feature>
<feature type="compositionally biased region" description="Basic and acidic residues" evidence="1">
    <location>
        <begin position="790"/>
        <end position="820"/>
    </location>
</feature>
<feature type="compositionally biased region" description="Acidic residues" evidence="1">
    <location>
        <begin position="821"/>
        <end position="838"/>
    </location>
</feature>
<feature type="compositionally biased region" description="Polar residues" evidence="1">
    <location>
        <begin position="1246"/>
        <end position="1263"/>
    </location>
</feature>
<dbReference type="Gene3D" id="2.40.50.140">
    <property type="entry name" value="Nucleic acid-binding proteins"/>
    <property type="match status" value="1"/>
</dbReference>
<evidence type="ECO:0000313" key="3">
    <source>
        <dbReference type="EMBL" id="KAK0392366.1"/>
    </source>
</evidence>
<evidence type="ECO:0000256" key="1">
    <source>
        <dbReference type="SAM" id="MobiDB-lite"/>
    </source>
</evidence>
<feature type="compositionally biased region" description="Basic and acidic residues" evidence="1">
    <location>
        <begin position="1073"/>
        <end position="1088"/>
    </location>
</feature>
<evidence type="ECO:0000259" key="2">
    <source>
        <dbReference type="SMART" id="SM00976"/>
    </source>
</evidence>
<keyword evidence="4" id="KW-1185">Reference proteome</keyword>
<feature type="compositionally biased region" description="Acidic residues" evidence="1">
    <location>
        <begin position="1102"/>
        <end position="1111"/>
    </location>
</feature>
<sequence>MTSLQATSEALRATTPTSIAELSPELSDLSSRAIDGCVTITWPFSASKRLLAFVLADHDFRKRRNKGQVRLEFHAAVGRALDKANIASGDSVRLSLDGAEWQEQGPQPGLTGEPLGWQLRFSRKLLLSLTRFEATDSEIITVDGETDEEPDLLVGDGMPTPSMPAFTSELSEELPIPQTPLMNVSTKRLASTAFDDIEEYVSPAFLKRAKVSYGSLFEGGFEALEEESIKRNNKGRRKSRFSMPAAAWRYSSRSPSAERGEDEASASEDEVPVPGLSFSAKRAVSRTPEPQVAMVDDSSQTQQPEEMASVAISETAQQSLDSHPFHTAPENQASVQLHATSECSGTGPTEPASNDWMSAPMGALPTSANDAPPLPSPIGASFDFGLDSTALVQFDTAQGRSDVVADSSGAHDTNMSATLSSGPSISLDFQQHAEQPSEHQTPERDVHLHETAVQHSDAEVSPSASSHASIASQPATGSQTGLLETIEILSSSPIQSPERPLSGNPEAAVATWSQPQPVEAEPASGEEVLYEDEDEDAEGSELNEGDWTHDATPNDDTEVPGEDYDLRKYDDAHEDDEEGNVDRDSLLSTDGEGNVVEPNAGVISPSSSDYEEEGAALDVDDEDEEMDDVDDGLELVGTAGPADAPASDAGVSASEASVSEAEHGDEEEEGSDLYGAEDDEMGYEYEEEEYEEEYESEVDDEVQEDPKPQEPVFIDLLSDSEDEVEEEPEEGGEEPAAPLPPAVPEVSASSFSQEASAEHDHRDDEPSAEAAEHMASPKEQEPEPQLEDGGAEREQAGEPQHEQAAESGHDEEAESRHEQEAESGQEPDLDLSVDDPDAPAEIPPEDVQSSAVVDTQGKLQESHTLAASAVVEDQSPIAPAEDELEEEQEAASHATENIRKTASTPSELEHEVDPMVMDSISEGETVLHQKGSADSKDEAPLPQSPITVETRHVDSADALIAQEEPSQTQIDSTEPTYDSQPPLSFDDLGMTQSSYSTQTLSGSQLQTLTTDAASVTHRVDDTFERDEEEAGEKSDIRVEQLMTPRETQQVEAAEDTQTQVADDRDLSPGPDDQLYREMQQRELRHGDEPPPVVSKEAHATTEEEELEAIEEAAEHDPTLAEKDFIITTDSLRSHDHKDGDVATDVPSKDDNESTVAGVSTAEDSEQQKAPTTQRAPPRRSHRKTRSSGSVELSTDDVNDDGSQETVTQQLSQENQASQELGTMRTTTKPRATRSKKAVPNLDLDAANTSRDSIQEVGSSSLRSSPRGHRRGTSDAVTDHDGPTSPSVAEPSQRTDKPTSSKAQLLRMLQSDLPEFLSLKMLRNSLHKTVDILAIAAVNPSAPVRPKNGPRDYMLELILTDPSTAPSAVSVVQIYRPHQKSLPVVKAGDVVLLRRFQVLSMKGRGFGLRAGDDSAWAVFERDDEEKLPQIMGPPVEVTEEEVMYVMSLAGWWEGMGEDTWSKAERAGEKAKVVPGEAK</sequence>
<feature type="compositionally biased region" description="Basic and acidic residues" evidence="1">
    <location>
        <begin position="1131"/>
        <end position="1151"/>
    </location>
</feature>
<dbReference type="SUPFAM" id="SSF50249">
    <property type="entry name" value="Nucleic acid-binding proteins"/>
    <property type="match status" value="1"/>
</dbReference>
<reference evidence="3" key="1">
    <citation type="submission" date="2022-10" db="EMBL/GenBank/DDBJ databases">
        <title>Determination and structural analysis of whole genome sequence of Sarocladium strictum F4-1.</title>
        <authorList>
            <person name="Hu L."/>
            <person name="Jiang Y."/>
        </authorList>
    </citation>
    <scope>NUCLEOTIDE SEQUENCE</scope>
    <source>
        <strain evidence="3">F4-1</strain>
    </source>
</reference>
<dbReference type="InterPro" id="IPR011564">
    <property type="entry name" value="Telomer_end-bd_POT1/Cdc13"/>
</dbReference>
<protein>
    <recommendedName>
        <fullName evidence="2">Telomeric single stranded DNA binding POT1/Cdc13 domain-containing protein</fullName>
    </recommendedName>
</protein>
<feature type="compositionally biased region" description="Polar residues" evidence="1">
    <location>
        <begin position="964"/>
        <end position="982"/>
    </location>
</feature>
<feature type="compositionally biased region" description="Acidic residues" evidence="1">
    <location>
        <begin position="663"/>
        <end position="703"/>
    </location>
</feature>
<feature type="compositionally biased region" description="Low complexity" evidence="1">
    <location>
        <begin position="991"/>
        <end position="1010"/>
    </location>
</feature>
<dbReference type="Pfam" id="PF02765">
    <property type="entry name" value="POT1"/>
    <property type="match status" value="1"/>
</dbReference>
<dbReference type="GO" id="GO:0000781">
    <property type="term" value="C:chromosome, telomeric region"/>
    <property type="evidence" value="ECO:0007669"/>
    <property type="project" value="InterPro"/>
</dbReference>
<feature type="compositionally biased region" description="Acidic residues" evidence="1">
    <location>
        <begin position="609"/>
        <end position="633"/>
    </location>
</feature>
<feature type="compositionally biased region" description="Polar residues" evidence="1">
    <location>
        <begin position="1045"/>
        <end position="1060"/>
    </location>
</feature>
<feature type="compositionally biased region" description="Acidic residues" evidence="1">
    <location>
        <begin position="718"/>
        <end position="733"/>
    </location>
</feature>
<feature type="compositionally biased region" description="Basic and acidic residues" evidence="1">
    <location>
        <begin position="1112"/>
        <end position="1124"/>
    </location>
</feature>
<feature type="region of interest" description="Disordered" evidence="1">
    <location>
        <begin position="247"/>
        <end position="376"/>
    </location>
</feature>